<protein>
    <submittedName>
        <fullName evidence="1">Uncharacterized protein</fullName>
    </submittedName>
</protein>
<gene>
    <name evidence="1" type="ORF">FRX31_007453</name>
</gene>
<keyword evidence="2" id="KW-1185">Reference proteome</keyword>
<name>A0A7J6X3L6_THATH</name>
<comment type="caution">
    <text evidence="1">The sequence shown here is derived from an EMBL/GenBank/DDBJ whole genome shotgun (WGS) entry which is preliminary data.</text>
</comment>
<dbReference type="AlphaFoldDB" id="A0A7J6X3L6"/>
<organism evidence="1 2">
    <name type="scientific">Thalictrum thalictroides</name>
    <name type="common">Rue-anemone</name>
    <name type="synonym">Anemone thalictroides</name>
    <dbReference type="NCBI Taxonomy" id="46969"/>
    <lineage>
        <taxon>Eukaryota</taxon>
        <taxon>Viridiplantae</taxon>
        <taxon>Streptophyta</taxon>
        <taxon>Embryophyta</taxon>
        <taxon>Tracheophyta</taxon>
        <taxon>Spermatophyta</taxon>
        <taxon>Magnoliopsida</taxon>
        <taxon>Ranunculales</taxon>
        <taxon>Ranunculaceae</taxon>
        <taxon>Thalictroideae</taxon>
        <taxon>Thalictrum</taxon>
    </lineage>
</organism>
<evidence type="ECO:0000313" key="1">
    <source>
        <dbReference type="EMBL" id="KAF5202962.1"/>
    </source>
</evidence>
<dbReference type="EMBL" id="JABWDY010007406">
    <property type="protein sequence ID" value="KAF5202962.1"/>
    <property type="molecule type" value="Genomic_DNA"/>
</dbReference>
<evidence type="ECO:0000313" key="2">
    <source>
        <dbReference type="Proteomes" id="UP000554482"/>
    </source>
</evidence>
<proteinExistence type="predicted"/>
<accession>A0A7J6X3L6</accession>
<reference evidence="1 2" key="1">
    <citation type="submission" date="2020-06" db="EMBL/GenBank/DDBJ databases">
        <title>Transcriptomic and genomic resources for Thalictrum thalictroides and T. hernandezii: Facilitating candidate gene discovery in an emerging model plant lineage.</title>
        <authorList>
            <person name="Arias T."/>
            <person name="Riano-Pachon D.M."/>
            <person name="Di Stilio V.S."/>
        </authorList>
    </citation>
    <scope>NUCLEOTIDE SEQUENCE [LARGE SCALE GENOMIC DNA]</scope>
    <source>
        <strain evidence="2">cv. WT478/WT964</strain>
        <tissue evidence="1">Leaves</tissue>
    </source>
</reference>
<sequence length="81" mass="9377">MVVSWYETKYNKRKGGLVSDNFMLKFLPELTKHLKLYLKLAGKVTLRIEEAKHQRSQLYDLASWAGHGDGYKDQGISQAYI</sequence>
<dbReference type="Proteomes" id="UP000554482">
    <property type="component" value="Unassembled WGS sequence"/>
</dbReference>